<evidence type="ECO:0000256" key="1">
    <source>
        <dbReference type="SAM" id="Phobius"/>
    </source>
</evidence>
<keyword evidence="1" id="KW-1133">Transmembrane helix</keyword>
<organism evidence="2 3">
    <name type="scientific">Polaribacter porphyrae</name>
    <dbReference type="NCBI Taxonomy" id="1137780"/>
    <lineage>
        <taxon>Bacteria</taxon>
        <taxon>Pseudomonadati</taxon>
        <taxon>Bacteroidota</taxon>
        <taxon>Flavobacteriia</taxon>
        <taxon>Flavobacteriales</taxon>
        <taxon>Flavobacteriaceae</taxon>
    </lineage>
</organism>
<sequence>MKLKNKFFLLIVFVLILINTYHYIIPLFVDSSEKNLKNETVAFTIHSNDLLRAYSKNEEKTDTIYTNKIIEVIGTVKEISFLNSRNTVILQSNSNTFGVICDVNSAEKEKIKTLKENQKIIVKGLCKGFLKDVILLNCSIEIL</sequence>
<comment type="caution">
    <text evidence="2">The sequence shown here is derived from an EMBL/GenBank/DDBJ whole genome shotgun (WGS) entry which is preliminary data.</text>
</comment>
<feature type="transmembrane region" description="Helical" evidence="1">
    <location>
        <begin position="7"/>
        <end position="29"/>
    </location>
</feature>
<keyword evidence="3" id="KW-1185">Reference proteome</keyword>
<keyword evidence="1" id="KW-0812">Transmembrane</keyword>
<dbReference type="Pfam" id="PF12869">
    <property type="entry name" value="tRNA_anti-like"/>
    <property type="match status" value="1"/>
</dbReference>
<accession>A0A2S7WLN7</accession>
<evidence type="ECO:0000313" key="3">
    <source>
        <dbReference type="Proteomes" id="UP000238882"/>
    </source>
</evidence>
<dbReference type="RefSeq" id="WP_105014950.1">
    <property type="nucleotide sequence ID" value="NZ_MSCN01000001.1"/>
</dbReference>
<reference evidence="2 3" key="1">
    <citation type="submission" date="2016-12" db="EMBL/GenBank/DDBJ databases">
        <title>Trade-off between light-utilization and light-protection in marine flavobacteria.</title>
        <authorList>
            <person name="Kumagai Y."/>
            <person name="Yoshizawa S."/>
            <person name="Kogure K."/>
            <person name="Iwasaki W."/>
        </authorList>
    </citation>
    <scope>NUCLEOTIDE SEQUENCE [LARGE SCALE GENOMIC DNA]</scope>
    <source>
        <strain evidence="2 3">NBRC 108759</strain>
    </source>
</reference>
<gene>
    <name evidence="2" type="ORF">BTO18_03795</name>
</gene>
<evidence type="ECO:0000313" key="2">
    <source>
        <dbReference type="EMBL" id="PQJ78366.1"/>
    </source>
</evidence>
<protein>
    <recommendedName>
        <fullName evidence="4">tRNA_anti-like</fullName>
    </recommendedName>
</protein>
<dbReference type="EMBL" id="MSCN01000001">
    <property type="protein sequence ID" value="PQJ78366.1"/>
    <property type="molecule type" value="Genomic_DNA"/>
</dbReference>
<dbReference type="AlphaFoldDB" id="A0A2S7WLN7"/>
<keyword evidence="1" id="KW-0472">Membrane</keyword>
<evidence type="ECO:0008006" key="4">
    <source>
        <dbReference type="Google" id="ProtNLM"/>
    </source>
</evidence>
<dbReference type="InterPro" id="IPR024422">
    <property type="entry name" value="Protein_unknown_function_OB"/>
</dbReference>
<proteinExistence type="predicted"/>
<dbReference type="OrthoDB" id="673558at2"/>
<dbReference type="Proteomes" id="UP000238882">
    <property type="component" value="Unassembled WGS sequence"/>
</dbReference>
<name>A0A2S7WLN7_9FLAO</name>